<evidence type="ECO:0000256" key="3">
    <source>
        <dbReference type="ARBA" id="ARBA00012780"/>
    </source>
</evidence>
<dbReference type="InterPro" id="IPR017853">
    <property type="entry name" value="GH"/>
</dbReference>
<evidence type="ECO:0000256" key="9">
    <source>
        <dbReference type="RuleBase" id="RU004336"/>
    </source>
</evidence>
<dbReference type="InterPro" id="IPR000490">
    <property type="entry name" value="Glyco_hydro_17"/>
</dbReference>
<dbReference type="AlphaFoldDB" id="A0A2P5F601"/>
<evidence type="ECO:0000256" key="4">
    <source>
        <dbReference type="ARBA" id="ARBA00022801"/>
    </source>
</evidence>
<dbReference type="GO" id="GO:0005975">
    <property type="term" value="P:carbohydrate metabolic process"/>
    <property type="evidence" value="ECO:0007669"/>
    <property type="project" value="InterPro"/>
</dbReference>
<comment type="similarity">
    <text evidence="2 8">Belongs to the glycosyl hydrolase 17 family.</text>
</comment>
<evidence type="ECO:0000256" key="6">
    <source>
        <dbReference type="ARBA" id="ARBA00033335"/>
    </source>
</evidence>
<keyword evidence="5 9" id="KW-0326">Glycosidase</keyword>
<dbReference type="InParanoid" id="A0A2P5F601"/>
<name>A0A2P5F601_TREOI</name>
<protein>
    <recommendedName>
        <fullName evidence="3">glucan endo-1,3-beta-D-glucosidase</fullName>
        <ecNumber evidence="3">3.2.1.39</ecNumber>
    </recommendedName>
    <alternativeName>
        <fullName evidence="6">(1-&gt;3)-beta-glucan endohydrolase</fullName>
    </alternativeName>
    <alternativeName>
        <fullName evidence="7">Beta-1,3-endoglucanase</fullName>
    </alternativeName>
</protein>
<proteinExistence type="inferred from homology"/>
<dbReference type="PROSITE" id="PS00587">
    <property type="entry name" value="GLYCOSYL_HYDROL_F17"/>
    <property type="match status" value="1"/>
</dbReference>
<evidence type="ECO:0000256" key="2">
    <source>
        <dbReference type="ARBA" id="ARBA00008773"/>
    </source>
</evidence>
<evidence type="ECO:0000313" key="10">
    <source>
        <dbReference type="EMBL" id="PON93212.1"/>
    </source>
</evidence>
<evidence type="ECO:0000256" key="1">
    <source>
        <dbReference type="ARBA" id="ARBA00000382"/>
    </source>
</evidence>
<dbReference type="OrthoDB" id="10335666at2759"/>
<sequence>MRIYDPNQAALQALRGSNIELILGVPNSGLQDLANNPSNAVSLLQRNVLNFWPNVRFRYIAVGNEVSPINGGTSQFANLVLPAIRNIQNAIRSAGLQDQIKENHFLHRKAPSGEIYADNPRDINLSYALFTSPSVVARDGAREYQNLFDALLDVVYSALEKAGGASLEVVVSESGWPSAGGFATTVDNARTYYTNRLRHVKGAKISSFILWRKNSGCFS</sequence>
<comment type="caution">
    <text evidence="10">The sequence shown here is derived from an EMBL/GenBank/DDBJ whole genome shotgun (WGS) entry which is preliminary data.</text>
</comment>
<evidence type="ECO:0000313" key="11">
    <source>
        <dbReference type="Proteomes" id="UP000237000"/>
    </source>
</evidence>
<dbReference type="InterPro" id="IPR044965">
    <property type="entry name" value="Glyco_hydro_17_plant"/>
</dbReference>
<evidence type="ECO:0000256" key="7">
    <source>
        <dbReference type="ARBA" id="ARBA00033417"/>
    </source>
</evidence>
<dbReference type="STRING" id="63057.A0A2P5F601"/>
<keyword evidence="4 9" id="KW-0378">Hydrolase</keyword>
<dbReference type="EC" id="3.2.1.39" evidence="3"/>
<dbReference type="PANTHER" id="PTHR32227">
    <property type="entry name" value="GLUCAN ENDO-1,3-BETA-GLUCOSIDASE BG1-RELATED-RELATED"/>
    <property type="match status" value="1"/>
</dbReference>
<dbReference type="Pfam" id="PF00332">
    <property type="entry name" value="Glyco_hydro_17"/>
    <property type="match status" value="2"/>
</dbReference>
<dbReference type="GO" id="GO:0042973">
    <property type="term" value="F:glucan endo-1,3-beta-D-glucosidase activity"/>
    <property type="evidence" value="ECO:0007669"/>
    <property type="project" value="UniProtKB-EC"/>
</dbReference>
<organism evidence="10 11">
    <name type="scientific">Trema orientale</name>
    <name type="common">Charcoal tree</name>
    <name type="synonym">Celtis orientalis</name>
    <dbReference type="NCBI Taxonomy" id="63057"/>
    <lineage>
        <taxon>Eukaryota</taxon>
        <taxon>Viridiplantae</taxon>
        <taxon>Streptophyta</taxon>
        <taxon>Embryophyta</taxon>
        <taxon>Tracheophyta</taxon>
        <taxon>Spermatophyta</taxon>
        <taxon>Magnoliopsida</taxon>
        <taxon>eudicotyledons</taxon>
        <taxon>Gunneridae</taxon>
        <taxon>Pentapetalae</taxon>
        <taxon>rosids</taxon>
        <taxon>fabids</taxon>
        <taxon>Rosales</taxon>
        <taxon>Cannabaceae</taxon>
        <taxon>Trema</taxon>
    </lineage>
</organism>
<reference evidence="11" key="1">
    <citation type="submission" date="2016-06" db="EMBL/GenBank/DDBJ databases">
        <title>Parallel loss of symbiosis genes in relatives of nitrogen-fixing non-legume Parasponia.</title>
        <authorList>
            <person name="Van Velzen R."/>
            <person name="Holmer R."/>
            <person name="Bu F."/>
            <person name="Rutten L."/>
            <person name="Van Zeijl A."/>
            <person name="Liu W."/>
            <person name="Santuari L."/>
            <person name="Cao Q."/>
            <person name="Sharma T."/>
            <person name="Shen D."/>
            <person name="Roswanjaya Y."/>
            <person name="Wardhani T."/>
            <person name="Kalhor M.S."/>
            <person name="Jansen J."/>
            <person name="Van den Hoogen J."/>
            <person name="Gungor B."/>
            <person name="Hartog M."/>
            <person name="Hontelez J."/>
            <person name="Verver J."/>
            <person name="Yang W.-C."/>
            <person name="Schijlen E."/>
            <person name="Repin R."/>
            <person name="Schilthuizen M."/>
            <person name="Schranz E."/>
            <person name="Heidstra R."/>
            <person name="Miyata K."/>
            <person name="Fedorova E."/>
            <person name="Kohlen W."/>
            <person name="Bisseling T."/>
            <person name="Smit S."/>
            <person name="Geurts R."/>
        </authorList>
    </citation>
    <scope>NUCLEOTIDE SEQUENCE [LARGE SCALE GENOMIC DNA]</scope>
    <source>
        <strain evidence="11">cv. RG33-2</strain>
    </source>
</reference>
<dbReference type="SUPFAM" id="SSF51445">
    <property type="entry name" value="(Trans)glycosidases"/>
    <property type="match status" value="1"/>
</dbReference>
<gene>
    <name evidence="10" type="ORF">TorRG33x02_111180</name>
</gene>
<dbReference type="EMBL" id="JXTC01000060">
    <property type="protein sequence ID" value="PON93212.1"/>
    <property type="molecule type" value="Genomic_DNA"/>
</dbReference>
<evidence type="ECO:0000256" key="5">
    <source>
        <dbReference type="ARBA" id="ARBA00023295"/>
    </source>
</evidence>
<dbReference type="Gene3D" id="3.20.20.80">
    <property type="entry name" value="Glycosidases"/>
    <property type="match status" value="2"/>
</dbReference>
<evidence type="ECO:0000256" key="8">
    <source>
        <dbReference type="RuleBase" id="RU004335"/>
    </source>
</evidence>
<keyword evidence="11" id="KW-1185">Reference proteome</keyword>
<accession>A0A2P5F601</accession>
<dbReference type="Proteomes" id="UP000237000">
    <property type="component" value="Unassembled WGS sequence"/>
</dbReference>
<comment type="catalytic activity">
    <reaction evidence="1">
        <text>Hydrolysis of (1-&gt;3)-beta-D-glucosidic linkages in (1-&gt;3)-beta-D-glucans.</text>
        <dbReference type="EC" id="3.2.1.39"/>
    </reaction>
</comment>